<proteinExistence type="predicted"/>
<dbReference type="Proteomes" id="UP000765802">
    <property type="component" value="Unassembled WGS sequence"/>
</dbReference>
<comment type="caution">
    <text evidence="1">The sequence shown here is derived from an EMBL/GenBank/DDBJ whole genome shotgun (WGS) entry which is preliminary data.</text>
</comment>
<dbReference type="Pfam" id="PF12869">
    <property type="entry name" value="tRNA_anti-like"/>
    <property type="match status" value="1"/>
</dbReference>
<accession>A0ABR7MAT6</accession>
<dbReference type="EMBL" id="MBUA01000027">
    <property type="protein sequence ID" value="MBC6492135.1"/>
    <property type="molecule type" value="Genomic_DNA"/>
</dbReference>
<reference evidence="1 2" key="1">
    <citation type="submission" date="2016-07" db="EMBL/GenBank/DDBJ databases">
        <title>Genome analysis of Flavihumibacter stibioxidans YS-17.</title>
        <authorList>
            <person name="Shi K."/>
            <person name="Han Y."/>
            <person name="Wang G."/>
        </authorList>
    </citation>
    <scope>NUCLEOTIDE SEQUENCE [LARGE SCALE GENOMIC DNA]</scope>
    <source>
        <strain evidence="1 2">YS-17</strain>
    </source>
</reference>
<protein>
    <recommendedName>
        <fullName evidence="3">tRNA_anti-like</fullName>
    </recommendedName>
</protein>
<evidence type="ECO:0000313" key="2">
    <source>
        <dbReference type="Proteomes" id="UP000765802"/>
    </source>
</evidence>
<dbReference type="InterPro" id="IPR024422">
    <property type="entry name" value="Protein_unknown_function_OB"/>
</dbReference>
<sequence>MVIATVGLLYGLWEFNRKPASVQNSREDYIVSAAELIKQFDLDQAGANSKYTGKTLLVTGLLRSIDTDIDGFATIVLSDEKESLSAIRCSMDSSFKAPDISINTGSGISVKGICTGYQADDMGLGADIILNRCITIEKN</sequence>
<evidence type="ECO:0000313" key="1">
    <source>
        <dbReference type="EMBL" id="MBC6492135.1"/>
    </source>
</evidence>
<keyword evidence="2" id="KW-1185">Reference proteome</keyword>
<name>A0ABR7MAT6_9BACT</name>
<evidence type="ECO:0008006" key="3">
    <source>
        <dbReference type="Google" id="ProtNLM"/>
    </source>
</evidence>
<organism evidence="1 2">
    <name type="scientific">Flavihumibacter stibioxidans</name>
    <dbReference type="NCBI Taxonomy" id="1834163"/>
    <lineage>
        <taxon>Bacteria</taxon>
        <taxon>Pseudomonadati</taxon>
        <taxon>Bacteroidota</taxon>
        <taxon>Chitinophagia</taxon>
        <taxon>Chitinophagales</taxon>
        <taxon>Chitinophagaceae</taxon>
        <taxon>Flavihumibacter</taxon>
    </lineage>
</organism>
<gene>
    <name evidence="1" type="ORF">BC349_13825</name>
</gene>